<dbReference type="InterPro" id="IPR058626">
    <property type="entry name" value="MdtA-like_b-barrel"/>
</dbReference>
<dbReference type="Gene3D" id="2.40.50.100">
    <property type="match status" value="1"/>
</dbReference>
<feature type="domain" description="Multidrug resistance protein MdtA-like alpha-helical hairpin" evidence="3">
    <location>
        <begin position="93"/>
        <end position="150"/>
    </location>
</feature>
<dbReference type="InterPro" id="IPR058625">
    <property type="entry name" value="MdtA-like_BSH"/>
</dbReference>
<feature type="domain" description="Multidrug resistance protein MdtA-like barrel-sandwich hybrid" evidence="4">
    <location>
        <begin position="59"/>
        <end position="177"/>
    </location>
</feature>
<dbReference type="Pfam" id="PF25876">
    <property type="entry name" value="HH_MFP_RND"/>
    <property type="match status" value="1"/>
</dbReference>
<evidence type="ECO:0000256" key="2">
    <source>
        <dbReference type="ARBA" id="ARBA00009477"/>
    </source>
</evidence>
<dbReference type="Gene3D" id="2.40.420.20">
    <property type="match status" value="1"/>
</dbReference>
<name>A0ABT9B826_9BACT</name>
<evidence type="ECO:0000259" key="4">
    <source>
        <dbReference type="Pfam" id="PF25917"/>
    </source>
</evidence>
<protein>
    <submittedName>
        <fullName evidence="7">Efflux RND transporter periplasmic adaptor subunit</fullName>
    </submittedName>
</protein>
<dbReference type="PROSITE" id="PS51257">
    <property type="entry name" value="PROKAR_LIPOPROTEIN"/>
    <property type="match status" value="1"/>
</dbReference>
<dbReference type="InterPro" id="IPR058624">
    <property type="entry name" value="MdtA-like_HH"/>
</dbReference>
<evidence type="ECO:0000259" key="3">
    <source>
        <dbReference type="Pfam" id="PF25876"/>
    </source>
</evidence>
<evidence type="ECO:0000256" key="1">
    <source>
        <dbReference type="ARBA" id="ARBA00004196"/>
    </source>
</evidence>
<evidence type="ECO:0000313" key="8">
    <source>
        <dbReference type="Proteomes" id="UP001176429"/>
    </source>
</evidence>
<gene>
    <name evidence="7" type="ORF">Q5H93_03900</name>
</gene>
<keyword evidence="8" id="KW-1185">Reference proteome</keyword>
<dbReference type="NCBIfam" id="TIGR01730">
    <property type="entry name" value="RND_mfp"/>
    <property type="match status" value="1"/>
</dbReference>
<comment type="subcellular location">
    <subcellularLocation>
        <location evidence="1">Cell envelope</location>
    </subcellularLocation>
</comment>
<dbReference type="Pfam" id="PF25917">
    <property type="entry name" value="BSH_RND"/>
    <property type="match status" value="1"/>
</dbReference>
<dbReference type="InterPro" id="IPR006143">
    <property type="entry name" value="RND_pump_MFP"/>
</dbReference>
<sequence length="361" mass="40839">MKNTFVLLALSSLYFATSCSGKKEAKEEKQKFLVTSPLQKDTTITKEYVSQIHSIQHIEMRALEKGYLQRIFVDEGQVVKQGQLMFQIMPLIYQAELQKSKAEADYVDIEYQNTKKLADKNVVSANELALANAKLNKAKAEVNLAQTHLEFTTIRAPFSGIMDHFQARLGSLVDEGDLLTTLSDNSKMWVYFNVPEAEYLTYKEHLKATDGPQRVQLLMANNELFPHPGLVKTIEADFNNETGNIAFRATFPNPDGLLRNGETGSILMTVPLRKAILIPQKATFEILEKKFVYVVDNKNRVHQREITIASEMPDLYAVRTGLKADEKILLEGIRKVKDGDDIAFNYEAPKKVLANLKVYSE</sequence>
<dbReference type="InterPro" id="IPR058627">
    <property type="entry name" value="MdtA-like_C"/>
</dbReference>
<feature type="domain" description="Multidrug resistance protein MdtA-like beta-barrel" evidence="5">
    <location>
        <begin position="188"/>
        <end position="269"/>
    </location>
</feature>
<dbReference type="Pfam" id="PF25967">
    <property type="entry name" value="RND-MFP_C"/>
    <property type="match status" value="1"/>
</dbReference>
<feature type="domain" description="Multidrug resistance protein MdtA-like C-terminal permuted SH3" evidence="6">
    <location>
        <begin position="275"/>
        <end position="334"/>
    </location>
</feature>
<organism evidence="7 8">
    <name type="scientific">Hymenobacter aranciens</name>
    <dbReference type="NCBI Taxonomy" id="3063996"/>
    <lineage>
        <taxon>Bacteria</taxon>
        <taxon>Pseudomonadati</taxon>
        <taxon>Bacteroidota</taxon>
        <taxon>Cytophagia</taxon>
        <taxon>Cytophagales</taxon>
        <taxon>Hymenobacteraceae</taxon>
        <taxon>Hymenobacter</taxon>
    </lineage>
</organism>
<dbReference type="Gene3D" id="1.10.287.470">
    <property type="entry name" value="Helix hairpin bin"/>
    <property type="match status" value="1"/>
</dbReference>
<accession>A0ABT9B826</accession>
<evidence type="ECO:0000259" key="5">
    <source>
        <dbReference type="Pfam" id="PF25944"/>
    </source>
</evidence>
<evidence type="ECO:0000313" key="7">
    <source>
        <dbReference type="EMBL" id="MDO7873864.1"/>
    </source>
</evidence>
<dbReference type="Proteomes" id="UP001176429">
    <property type="component" value="Unassembled WGS sequence"/>
</dbReference>
<dbReference type="SUPFAM" id="SSF111369">
    <property type="entry name" value="HlyD-like secretion proteins"/>
    <property type="match status" value="1"/>
</dbReference>
<dbReference type="PANTHER" id="PTHR30158:SF23">
    <property type="entry name" value="MULTIDRUG RESISTANCE PROTEIN MEXA"/>
    <property type="match status" value="1"/>
</dbReference>
<dbReference type="EMBL" id="JAUQSY010000002">
    <property type="protein sequence ID" value="MDO7873864.1"/>
    <property type="molecule type" value="Genomic_DNA"/>
</dbReference>
<evidence type="ECO:0000259" key="6">
    <source>
        <dbReference type="Pfam" id="PF25967"/>
    </source>
</evidence>
<dbReference type="Pfam" id="PF25944">
    <property type="entry name" value="Beta-barrel_RND"/>
    <property type="match status" value="1"/>
</dbReference>
<proteinExistence type="inferred from homology"/>
<dbReference type="Gene3D" id="2.40.30.170">
    <property type="match status" value="1"/>
</dbReference>
<dbReference type="RefSeq" id="WP_305005177.1">
    <property type="nucleotide sequence ID" value="NZ_JAUQSY010000002.1"/>
</dbReference>
<dbReference type="PANTHER" id="PTHR30158">
    <property type="entry name" value="ACRA/E-RELATED COMPONENT OF DRUG EFFLUX TRANSPORTER"/>
    <property type="match status" value="1"/>
</dbReference>
<comment type="similarity">
    <text evidence="2">Belongs to the membrane fusion protein (MFP) (TC 8.A.1) family.</text>
</comment>
<reference evidence="7" key="1">
    <citation type="submission" date="2023-07" db="EMBL/GenBank/DDBJ databases">
        <authorList>
            <person name="Kim M.K."/>
        </authorList>
    </citation>
    <scope>NUCLEOTIDE SEQUENCE</scope>
    <source>
        <strain evidence="7">ASUV-10-1</strain>
    </source>
</reference>
<comment type="caution">
    <text evidence="7">The sequence shown here is derived from an EMBL/GenBank/DDBJ whole genome shotgun (WGS) entry which is preliminary data.</text>
</comment>